<dbReference type="Pfam" id="PF01575">
    <property type="entry name" value="MaoC_dehydratas"/>
    <property type="match status" value="1"/>
</dbReference>
<keyword evidence="4" id="KW-1185">Reference proteome</keyword>
<reference evidence="3" key="2">
    <citation type="journal article" date="2023" name="Nat. Commun.">
        <title>Cultivation of marine bacteria of the SAR202 clade.</title>
        <authorList>
            <person name="Lim Y."/>
            <person name="Seo J.H."/>
            <person name="Giovannoni S.J."/>
            <person name="Kang I."/>
            <person name="Cho J.C."/>
        </authorList>
    </citation>
    <scope>NUCLEOTIDE SEQUENCE</scope>
    <source>
        <strain evidence="3">JH1073</strain>
    </source>
</reference>
<proteinExistence type="predicted"/>
<dbReference type="Gene3D" id="3.10.129.10">
    <property type="entry name" value="Hotdog Thioesterase"/>
    <property type="match status" value="1"/>
</dbReference>
<gene>
    <name evidence="2" type="ORF">GKO46_03595</name>
    <name evidence="3" type="ORF">GKO48_05665</name>
</gene>
<feature type="domain" description="MaoC-like" evidence="1">
    <location>
        <begin position="9"/>
        <end position="102"/>
    </location>
</feature>
<organism evidence="3 4">
    <name type="scientific">Candidatus Lucifugimonas marina</name>
    <dbReference type="NCBI Taxonomy" id="3038979"/>
    <lineage>
        <taxon>Bacteria</taxon>
        <taxon>Bacillati</taxon>
        <taxon>Chloroflexota</taxon>
        <taxon>Dehalococcoidia</taxon>
        <taxon>SAR202 cluster</taxon>
        <taxon>Candidatus Lucifugimonadales</taxon>
        <taxon>Candidatus Lucifugimonadaceae</taxon>
        <taxon>Candidatus Lucifugimonas</taxon>
    </lineage>
</organism>
<reference evidence="4" key="3">
    <citation type="submission" date="2023-06" db="EMBL/GenBank/DDBJ databases">
        <title>Pangenomics reveal diversification of enzyme families and niche specialization in globally abundant SAR202 bacteria.</title>
        <authorList>
            <person name="Saw J.H.W."/>
        </authorList>
    </citation>
    <scope>NUCLEOTIDE SEQUENCE [LARGE SCALE GENOMIC DNA]</scope>
    <source>
        <strain evidence="4">JH1073</strain>
    </source>
</reference>
<dbReference type="EMBL" id="WMBE01000001">
    <property type="protein sequence ID" value="MDG0866153.1"/>
    <property type="molecule type" value="Genomic_DNA"/>
</dbReference>
<protein>
    <submittedName>
        <fullName evidence="3">Enoyl-CoA hydratase</fullName>
    </submittedName>
</protein>
<dbReference type="GO" id="GO:0019171">
    <property type="term" value="F:(3R)-hydroxyacyl-[acyl-carrier-protein] dehydratase activity"/>
    <property type="evidence" value="ECO:0007669"/>
    <property type="project" value="TreeGrafter"/>
</dbReference>
<evidence type="ECO:0000259" key="1">
    <source>
        <dbReference type="Pfam" id="PF01575"/>
    </source>
</evidence>
<dbReference type="InterPro" id="IPR029069">
    <property type="entry name" value="HotDog_dom_sf"/>
</dbReference>
<evidence type="ECO:0000313" key="2">
    <source>
        <dbReference type="EMBL" id="MDG0866153.1"/>
    </source>
</evidence>
<dbReference type="SUPFAM" id="SSF54637">
    <property type="entry name" value="Thioesterase/thiol ester dehydrase-isomerase"/>
    <property type="match status" value="1"/>
</dbReference>
<evidence type="ECO:0000313" key="4">
    <source>
        <dbReference type="Proteomes" id="UP001219901"/>
    </source>
</evidence>
<accession>A0AAJ6CT58</accession>
<dbReference type="PANTHER" id="PTHR43437:SF3">
    <property type="entry name" value="HYDROXYACYL-THIOESTER DEHYDRATASE TYPE 2, MITOCHONDRIAL"/>
    <property type="match status" value="1"/>
</dbReference>
<dbReference type="PANTHER" id="PTHR43437">
    <property type="entry name" value="HYDROXYACYL-THIOESTER DEHYDRATASE TYPE 2, MITOCHONDRIAL-RELATED"/>
    <property type="match status" value="1"/>
</dbReference>
<dbReference type="CDD" id="cd03449">
    <property type="entry name" value="R_hydratase"/>
    <property type="match status" value="1"/>
</dbReference>
<dbReference type="RefSeq" id="WP_342822501.1">
    <property type="nucleotide sequence ID" value="NZ_CP046146.1"/>
</dbReference>
<dbReference type="EMBL" id="CP046147">
    <property type="protein sequence ID" value="WFG39127.1"/>
    <property type="molecule type" value="Genomic_DNA"/>
</dbReference>
<sequence length="135" mass="14753">MEISVGQSASRSMVVTAEIVGQYAELTGDRNPLHFDEEFTSRTRFKRLISQGGIAVGLLHALVAMDLPGAGTVFTEQHWVFPAPVYVGDTITATGTITEWIEERHRGSMDFVIVNQDGVEVLTGSTVVYQAVPRD</sequence>
<dbReference type="GO" id="GO:0006633">
    <property type="term" value="P:fatty acid biosynthetic process"/>
    <property type="evidence" value="ECO:0007669"/>
    <property type="project" value="TreeGrafter"/>
</dbReference>
<evidence type="ECO:0000313" key="5">
    <source>
        <dbReference type="Proteomes" id="UP001321249"/>
    </source>
</evidence>
<dbReference type="AlphaFoldDB" id="A0AAJ6CT58"/>
<dbReference type="Proteomes" id="UP001219901">
    <property type="component" value="Chromosome"/>
</dbReference>
<evidence type="ECO:0000313" key="3">
    <source>
        <dbReference type="EMBL" id="WFG39127.1"/>
    </source>
</evidence>
<name>A0AAJ6CT58_9CHLR</name>
<dbReference type="InterPro" id="IPR002539">
    <property type="entry name" value="MaoC-like_dom"/>
</dbReference>
<dbReference type="Proteomes" id="UP001321249">
    <property type="component" value="Unassembled WGS sequence"/>
</dbReference>
<dbReference type="InterPro" id="IPR050965">
    <property type="entry name" value="UPF0336/Enoyl-CoA_hydratase"/>
</dbReference>
<reference evidence="4 5" key="1">
    <citation type="submission" date="2019-11" db="EMBL/GenBank/DDBJ databases">
        <authorList>
            <person name="Cho J.-C."/>
        </authorList>
    </citation>
    <scope>NUCLEOTIDE SEQUENCE [LARGE SCALE GENOMIC DNA]</scope>
    <source>
        <strain evidence="3 4">JH1073</strain>
        <strain evidence="2 5">JH702</strain>
    </source>
</reference>